<dbReference type="Pfam" id="PF00582">
    <property type="entry name" value="Usp"/>
    <property type="match status" value="1"/>
</dbReference>
<reference evidence="4" key="1">
    <citation type="submission" date="2017-04" db="EMBL/GenBank/DDBJ databases">
        <authorList>
            <person name="Abreu V.A."/>
            <person name="Popin R.V."/>
            <person name="Rigonato J."/>
            <person name="Andreote A.P."/>
            <person name="Schaker P.C."/>
            <person name="Hoff-Risseti C."/>
            <person name="Alvarenga D.O."/>
            <person name="Varani A.M."/>
            <person name="Fiore M.F."/>
        </authorList>
    </citation>
    <scope>NUCLEOTIDE SEQUENCE [LARGE SCALE GENOMIC DNA]</scope>
    <source>
        <strain evidence="4">CENA303</strain>
    </source>
</reference>
<comment type="caution">
    <text evidence="3">The sequence shown here is derived from an EMBL/GenBank/DDBJ whole genome shotgun (WGS) entry which is preliminary data.</text>
</comment>
<proteinExistence type="inferred from homology"/>
<dbReference type="PANTHER" id="PTHR46268">
    <property type="entry name" value="STRESS RESPONSE PROTEIN NHAX"/>
    <property type="match status" value="1"/>
</dbReference>
<dbReference type="InterPro" id="IPR006016">
    <property type="entry name" value="UspA"/>
</dbReference>
<sequence length="162" mass="18085">MLHKILVALENPDQSQNIFEQALFLAQVSSSEIMLLHVLSPLEDPYLNPIFLQPETIYPSLYGETMNKYMQAWDQHKQERLKWIQSLMETATGKGVKAEMLQTVGDPGRVICEQAISWSADLIIVGRRGRRGISEVVLGSVSNYVLHHAPCSVLTIQGAIPG</sequence>
<dbReference type="EMBL" id="NBYN01000074">
    <property type="protein sequence ID" value="OSO86995.1"/>
    <property type="molecule type" value="Genomic_DNA"/>
</dbReference>
<evidence type="ECO:0000256" key="1">
    <source>
        <dbReference type="ARBA" id="ARBA00008791"/>
    </source>
</evidence>
<dbReference type="InterPro" id="IPR014729">
    <property type="entry name" value="Rossmann-like_a/b/a_fold"/>
</dbReference>
<dbReference type="SUPFAM" id="SSF52402">
    <property type="entry name" value="Adenine nucleotide alpha hydrolases-like"/>
    <property type="match status" value="1"/>
</dbReference>
<dbReference type="InterPro" id="IPR006015">
    <property type="entry name" value="Universal_stress_UspA"/>
</dbReference>
<accession>A0A1X4G2H4</accession>
<evidence type="ECO:0000259" key="2">
    <source>
        <dbReference type="Pfam" id="PF00582"/>
    </source>
</evidence>
<dbReference type="PANTHER" id="PTHR46268:SF8">
    <property type="entry name" value="UNIVERSAL STRESS PROTEIN SLL1388"/>
    <property type="match status" value="1"/>
</dbReference>
<evidence type="ECO:0000313" key="4">
    <source>
        <dbReference type="Proteomes" id="UP000192997"/>
    </source>
</evidence>
<name>A0A1X4G2H4_9CYAN</name>
<gene>
    <name evidence="3" type="ORF">B7O87_15010</name>
</gene>
<dbReference type="AlphaFoldDB" id="A0A1X4G2H4"/>
<organism evidence="3 4">
    <name type="scientific">Cylindrospermopsis raciborskii CENA303</name>
    <dbReference type="NCBI Taxonomy" id="1170769"/>
    <lineage>
        <taxon>Bacteria</taxon>
        <taxon>Bacillati</taxon>
        <taxon>Cyanobacteriota</taxon>
        <taxon>Cyanophyceae</taxon>
        <taxon>Nostocales</taxon>
        <taxon>Aphanizomenonaceae</taxon>
        <taxon>Cylindrospermopsis</taxon>
    </lineage>
</organism>
<dbReference type="RefSeq" id="WP_009341617.1">
    <property type="nucleotide sequence ID" value="NZ_NBYN01000074.1"/>
</dbReference>
<protein>
    <submittedName>
        <fullName evidence="3">Universal stress protein UspA</fullName>
    </submittedName>
</protein>
<feature type="domain" description="UspA" evidence="2">
    <location>
        <begin position="1"/>
        <end position="156"/>
    </location>
</feature>
<comment type="similarity">
    <text evidence="1">Belongs to the universal stress protein A family.</text>
</comment>
<dbReference type="CDD" id="cd00293">
    <property type="entry name" value="USP-like"/>
    <property type="match status" value="1"/>
</dbReference>
<evidence type="ECO:0000313" key="3">
    <source>
        <dbReference type="EMBL" id="OSO86995.1"/>
    </source>
</evidence>
<dbReference type="PRINTS" id="PR01438">
    <property type="entry name" value="UNVRSLSTRESS"/>
</dbReference>
<dbReference type="Proteomes" id="UP000192997">
    <property type="component" value="Unassembled WGS sequence"/>
</dbReference>
<dbReference type="Gene3D" id="3.40.50.620">
    <property type="entry name" value="HUPs"/>
    <property type="match status" value="1"/>
</dbReference>